<dbReference type="EMBL" id="BBPI01000048">
    <property type="protein sequence ID" value="GAM01158.1"/>
    <property type="molecule type" value="Genomic_DNA"/>
</dbReference>
<evidence type="ECO:0000256" key="12">
    <source>
        <dbReference type="ARBA" id="ARBA00022967"/>
    </source>
</evidence>
<evidence type="ECO:0000256" key="15">
    <source>
        <dbReference type="ARBA" id="ARBA00023310"/>
    </source>
</evidence>
<dbReference type="GO" id="GO:0005524">
    <property type="term" value="F:ATP binding"/>
    <property type="evidence" value="ECO:0007669"/>
    <property type="project" value="UniProtKB-KW"/>
</dbReference>
<dbReference type="GO" id="GO:0030254">
    <property type="term" value="P:protein secretion by the type III secretion system"/>
    <property type="evidence" value="ECO:0007669"/>
    <property type="project" value="InterPro"/>
</dbReference>
<keyword evidence="19" id="KW-1185">Reference proteome</keyword>
<dbReference type="Gene3D" id="3.40.50.12240">
    <property type="match status" value="1"/>
</dbReference>
<dbReference type="InterPro" id="IPR000194">
    <property type="entry name" value="ATPase_F1/V1/A1_a/bsu_nucl-bd"/>
</dbReference>
<dbReference type="GO" id="GO:0016887">
    <property type="term" value="F:ATP hydrolysis activity"/>
    <property type="evidence" value="ECO:0007669"/>
    <property type="project" value="InterPro"/>
</dbReference>
<evidence type="ECO:0000313" key="19">
    <source>
        <dbReference type="Proteomes" id="UP000032305"/>
    </source>
</evidence>
<dbReference type="FunFam" id="3.40.50.12240:FF:000002">
    <property type="entry name" value="Flagellum-specific ATP synthase FliI"/>
    <property type="match status" value="1"/>
</dbReference>
<dbReference type="InterPro" id="IPR040627">
    <property type="entry name" value="T3SS_ATPase_C"/>
</dbReference>
<proteinExistence type="inferred from homology"/>
<evidence type="ECO:0000256" key="2">
    <source>
        <dbReference type="ARBA" id="ARBA00008936"/>
    </source>
</evidence>
<keyword evidence="7" id="KW-0547">Nucleotide-binding</keyword>
<evidence type="ECO:0000256" key="5">
    <source>
        <dbReference type="ARBA" id="ARBA00022448"/>
    </source>
</evidence>
<evidence type="ECO:0000256" key="4">
    <source>
        <dbReference type="ARBA" id="ARBA00020580"/>
    </source>
</evidence>
<dbReference type="InterPro" id="IPR003593">
    <property type="entry name" value="AAA+_ATPase"/>
</dbReference>
<dbReference type="InterPro" id="IPR005714">
    <property type="entry name" value="ATPase_T3SS_FliI/YscN"/>
</dbReference>
<dbReference type="EC" id="7.1.2.2" evidence="3"/>
<keyword evidence="11" id="KW-0653">Protein transport</keyword>
<dbReference type="GO" id="GO:0008564">
    <property type="term" value="F:protein-exporting ATPase activity"/>
    <property type="evidence" value="ECO:0007669"/>
    <property type="project" value="UniProtKB-EC"/>
</dbReference>
<evidence type="ECO:0000256" key="14">
    <source>
        <dbReference type="ARBA" id="ARBA00023225"/>
    </source>
</evidence>
<keyword evidence="5" id="KW-0813">Transport</keyword>
<dbReference type="AlphaFoldDB" id="A0A0A1W746"/>
<gene>
    <name evidence="18" type="primary">fliI</name>
    <name evidence="18" type="ORF">SP5_048_00510</name>
</gene>
<keyword evidence="6" id="KW-0963">Cytoplasm</keyword>
<dbReference type="SMART" id="SM00382">
    <property type="entry name" value="AAA"/>
    <property type="match status" value="1"/>
</dbReference>
<keyword evidence="10" id="KW-0067">ATP-binding</keyword>
<evidence type="ECO:0000256" key="11">
    <source>
        <dbReference type="ARBA" id="ARBA00022927"/>
    </source>
</evidence>
<dbReference type="Pfam" id="PF18269">
    <property type="entry name" value="T3SS_ATPase_C"/>
    <property type="match status" value="1"/>
</dbReference>
<evidence type="ECO:0000256" key="7">
    <source>
        <dbReference type="ARBA" id="ARBA00022741"/>
    </source>
</evidence>
<accession>A0A0A1W746</accession>
<keyword evidence="13" id="KW-0406">Ion transport</keyword>
<dbReference type="CDD" id="cd01136">
    <property type="entry name" value="ATPase_flagellum-secretory_path_III"/>
    <property type="match status" value="1"/>
</dbReference>
<comment type="similarity">
    <text evidence="2">Belongs to the ATPase alpha/beta chains family.</text>
</comment>
<evidence type="ECO:0000256" key="1">
    <source>
        <dbReference type="ARBA" id="ARBA00004496"/>
    </source>
</evidence>
<dbReference type="PROSITE" id="PS00152">
    <property type="entry name" value="ATPASE_ALPHA_BETA"/>
    <property type="match status" value="1"/>
</dbReference>
<dbReference type="GO" id="GO:0044781">
    <property type="term" value="P:bacterial-type flagellum organization"/>
    <property type="evidence" value="ECO:0007669"/>
    <property type="project" value="UniProtKB-KW"/>
</dbReference>
<name>A0A0A1W746_9SPHN</name>
<evidence type="ECO:0000256" key="9">
    <source>
        <dbReference type="ARBA" id="ARBA00022795"/>
    </source>
</evidence>
<dbReference type="NCBIfam" id="TIGR01026">
    <property type="entry name" value="fliI_yscN"/>
    <property type="match status" value="1"/>
</dbReference>
<evidence type="ECO:0000256" key="3">
    <source>
        <dbReference type="ARBA" id="ARBA00012473"/>
    </source>
</evidence>
<keyword evidence="8" id="KW-0375">Hydrogen ion transport</keyword>
<dbReference type="PANTHER" id="PTHR15184">
    <property type="entry name" value="ATP SYNTHASE"/>
    <property type="match status" value="1"/>
</dbReference>
<keyword evidence="9" id="KW-1005">Bacterial flagellum biogenesis</keyword>
<dbReference type="InterPro" id="IPR020003">
    <property type="entry name" value="ATPase_a/bsu_AS"/>
</dbReference>
<dbReference type="OrthoDB" id="9803053at2"/>
<organism evidence="18 19">
    <name type="scientific">Sphingomonas parapaucimobilis NBRC 15100</name>
    <dbReference type="NCBI Taxonomy" id="1219049"/>
    <lineage>
        <taxon>Bacteria</taxon>
        <taxon>Pseudomonadati</taxon>
        <taxon>Pseudomonadota</taxon>
        <taxon>Alphaproteobacteria</taxon>
        <taxon>Sphingomonadales</taxon>
        <taxon>Sphingomonadaceae</taxon>
        <taxon>Sphingomonas</taxon>
    </lineage>
</organism>
<dbReference type="GO" id="GO:0005737">
    <property type="term" value="C:cytoplasm"/>
    <property type="evidence" value="ECO:0007669"/>
    <property type="project" value="UniProtKB-SubCell"/>
</dbReference>
<evidence type="ECO:0000256" key="16">
    <source>
        <dbReference type="ARBA" id="ARBA00034006"/>
    </source>
</evidence>
<feature type="domain" description="AAA+ ATPase" evidence="17">
    <location>
        <begin position="165"/>
        <end position="348"/>
    </location>
</feature>
<dbReference type="SUPFAM" id="SSF52540">
    <property type="entry name" value="P-loop containing nucleoside triphosphate hydrolases"/>
    <property type="match status" value="1"/>
</dbReference>
<protein>
    <recommendedName>
        <fullName evidence="4">Flagellum-specific ATP synthase</fullName>
        <ecNumber evidence="3">7.1.2.2</ecNumber>
    </recommendedName>
</protein>
<evidence type="ECO:0000256" key="10">
    <source>
        <dbReference type="ARBA" id="ARBA00022840"/>
    </source>
</evidence>
<dbReference type="GO" id="GO:0046933">
    <property type="term" value="F:proton-transporting ATP synthase activity, rotational mechanism"/>
    <property type="evidence" value="ECO:0007669"/>
    <property type="project" value="TreeGrafter"/>
</dbReference>
<comment type="subcellular location">
    <subcellularLocation>
        <location evidence="1">Cytoplasm</location>
    </subcellularLocation>
</comment>
<keyword evidence="12" id="KW-1278">Translocase</keyword>
<dbReference type="InterPro" id="IPR027417">
    <property type="entry name" value="P-loop_NTPase"/>
</dbReference>
<evidence type="ECO:0000256" key="6">
    <source>
        <dbReference type="ARBA" id="ARBA00022490"/>
    </source>
</evidence>
<dbReference type="Proteomes" id="UP000032305">
    <property type="component" value="Unassembled WGS sequence"/>
</dbReference>
<sequence length="449" mass="46970">MLNRFTTDYLETLSQADFAPRPVVAGRLASYDGLLMEAVGLSLPVGTVCTIGERGGEKDGHCVEAEVIGFRNGRTLMMNLGGPAPLLPRAPVRPLGPPGEAEVGAAMLGRVVDGSGKPIDGLGPIRGASHWPLAGKMQSPLDRGRVLEPMDVGVRAINGLLTIGQGQRVGIMAGSGVGKSVLLGMMVRAARADVIVIGLIGERSREVADFLETKVAGAARARSVVVAVPANHSPVLRIRGALRATAIAEAFRAEGKKVLLIMDSLTRVAHAGREIGLALGEPASARGYPPSAIAMLPNLIERAGADAHGTGSITAIYTVLADGDDGNDPVVDSARSILDGHIVLNRHLAERGVYPAIDIGPSVSRVMTDIVGRPHAQAARTLRRHLATYEENRDLVLMGAYRAGADPAIDAAIACHPAVMEYIRQDADEVVPLDHAVEELVGIFGQPIG</sequence>
<evidence type="ECO:0000256" key="8">
    <source>
        <dbReference type="ARBA" id="ARBA00022781"/>
    </source>
</evidence>
<dbReference type="RefSeq" id="WP_042487361.1">
    <property type="nucleotide sequence ID" value="NZ_BBPI01000048.1"/>
</dbReference>
<evidence type="ECO:0000256" key="13">
    <source>
        <dbReference type="ARBA" id="ARBA00023065"/>
    </source>
</evidence>
<keyword evidence="14" id="KW-1006">Bacterial flagellum protein export</keyword>
<evidence type="ECO:0000259" key="17">
    <source>
        <dbReference type="SMART" id="SM00382"/>
    </source>
</evidence>
<dbReference type="Pfam" id="PF00006">
    <property type="entry name" value="ATP-synt_ab"/>
    <property type="match status" value="1"/>
</dbReference>
<reference evidence="18 19" key="1">
    <citation type="submission" date="2014-11" db="EMBL/GenBank/DDBJ databases">
        <title>Whole genome shotgun sequence of Sphingomonas parapaucimobilis NBRC 15100.</title>
        <authorList>
            <person name="Katano-Makiyama Y."/>
            <person name="Hosoyama A."/>
            <person name="Hashimoto M."/>
            <person name="Hosoyama Y."/>
            <person name="Noguchi M."/>
            <person name="Numata M."/>
            <person name="Tsuchikane K."/>
            <person name="Hirakata S."/>
            <person name="Uohara A."/>
            <person name="Shimodaira J."/>
            <person name="Ohji S."/>
            <person name="Ichikawa N."/>
            <person name="Kimura A."/>
            <person name="Yamazoe A."/>
            <person name="Fujita N."/>
        </authorList>
    </citation>
    <scope>NUCLEOTIDE SEQUENCE [LARGE SCALE GENOMIC DNA]</scope>
    <source>
        <strain evidence="18 19">NBRC 15100</strain>
    </source>
</reference>
<dbReference type="GO" id="GO:0030257">
    <property type="term" value="C:type III protein secretion system complex"/>
    <property type="evidence" value="ECO:0007669"/>
    <property type="project" value="InterPro"/>
</dbReference>
<dbReference type="InterPro" id="IPR050053">
    <property type="entry name" value="ATPase_alpha/beta_chains"/>
</dbReference>
<evidence type="ECO:0000313" key="18">
    <source>
        <dbReference type="EMBL" id="GAM01158.1"/>
    </source>
</evidence>
<keyword evidence="15" id="KW-0066">ATP synthesis</keyword>
<dbReference type="PANTHER" id="PTHR15184:SF81">
    <property type="entry name" value="FLAGELLUM-SPECIFIC ATP SYNTHASE"/>
    <property type="match status" value="1"/>
</dbReference>
<dbReference type="eggNOG" id="COG1157">
    <property type="taxonomic scope" value="Bacteria"/>
</dbReference>
<comment type="catalytic activity">
    <reaction evidence="16">
        <text>ATP + H2O + cellular proteinSide 1 = ADP + phosphate + cellular proteinSide 2.</text>
        <dbReference type="EC" id="7.4.2.8"/>
    </reaction>
</comment>
<comment type="caution">
    <text evidence="18">The sequence shown here is derived from an EMBL/GenBank/DDBJ whole genome shotgun (WGS) entry which is preliminary data.</text>
</comment>